<feature type="region of interest" description="Disordered" evidence="3">
    <location>
        <begin position="787"/>
        <end position="815"/>
    </location>
</feature>
<feature type="compositionally biased region" description="Basic and acidic residues" evidence="3">
    <location>
        <begin position="66"/>
        <end position="82"/>
    </location>
</feature>
<dbReference type="PANTHER" id="PTHR47942">
    <property type="entry name" value="TETRATRICOPEPTIDE REPEAT (TPR)-LIKE SUPERFAMILY PROTEIN-RELATED"/>
    <property type="match status" value="1"/>
</dbReference>
<dbReference type="Proteomes" id="UP001373714">
    <property type="component" value="Unassembled WGS sequence"/>
</dbReference>
<dbReference type="Pfam" id="PF13041">
    <property type="entry name" value="PPR_2"/>
    <property type="match status" value="1"/>
</dbReference>
<dbReference type="PROSITE" id="PS51375">
    <property type="entry name" value="PPR"/>
    <property type="match status" value="1"/>
</dbReference>
<organism evidence="4 5">
    <name type="scientific">Orbilia blumenaviensis</name>
    <dbReference type="NCBI Taxonomy" id="1796055"/>
    <lineage>
        <taxon>Eukaryota</taxon>
        <taxon>Fungi</taxon>
        <taxon>Dikarya</taxon>
        <taxon>Ascomycota</taxon>
        <taxon>Pezizomycotina</taxon>
        <taxon>Orbiliomycetes</taxon>
        <taxon>Orbiliales</taxon>
        <taxon>Orbiliaceae</taxon>
        <taxon>Orbilia</taxon>
    </lineage>
</organism>
<gene>
    <name evidence="4" type="ORF">TWF730_009755</name>
</gene>
<feature type="repeat" description="PPR" evidence="2">
    <location>
        <begin position="167"/>
        <end position="201"/>
    </location>
</feature>
<sequence>MLRTGCPQCLERAYGAVLSTHGYPITRRPTSTVHQLIARRQYNHQGRGRVVRRNTQSFPSPQSTAVDKRGKPLTRGGEKSLSERRFDAEPRKYNTVITRPGFKDGEKVGGGLFDAKAMGVARPKDRRVDASKIAQTVLKALNGTNQEHEESIDMLRELTSRYGRTDLVVAWNHVIEWKLKRGNIQAAMKLYNEMKKRGVKPDSYTYLRLLNGLADNAASTPGVLGRALTVYYSLTAPSSPVKASIMHTNAALKVCAQAKDVDAMWDVAERIPEKGRGQADTLTYTTLLNGIRNGIDGGSPDKSIMEGRELWENILLKWQNGELEMDEGLGCSMARLLLKSVKPEDWDEVLSLCHDVFGVPRLIPRIGTKARRLLPIRDKGKKEDLEEGLEEEGGVKMEGEGVKGVKVDSRGGSKGATRTFRKDEFEEEDRSAQELVEQAVEEEGVDGVDEPILGINTSGMDSTSALITSQIPSEKPKIQNNGLSVILEACLSLRAYDTASNYWDLVTESYNVLPDRDNYANRMRCLSMQADSAGCLALVETMIKKGVDLNQHVFFIALNGCRRNGKVSGFNDALALLDLMQREAIDVTSKVLIAFIRTATATEDLEAMRQAWTKIGPGLFNIHKLIDPVGKSIEKIGKDLECCQEMVSLSDAILSRMYKYKLDKTGLEFADWVEGSRKKMHKYINEYFNNKKDPKQATFIEKLRSLEMKLNVEKDKPQDPKLTLGGGVVGRWQKLGTEEMQRQRRKLDREQLGQGEVSLEGYDFRPKKNRLTNAVGIRGEAPRTTDFLKNKNTNYTAHYKPNKEQKKTRRASSFR</sequence>
<dbReference type="InterPro" id="IPR011990">
    <property type="entry name" value="TPR-like_helical_dom_sf"/>
</dbReference>
<evidence type="ECO:0000256" key="2">
    <source>
        <dbReference type="PROSITE-ProRule" id="PRU00708"/>
    </source>
</evidence>
<keyword evidence="1" id="KW-0677">Repeat</keyword>
<dbReference type="AlphaFoldDB" id="A0AAV9USZ4"/>
<evidence type="ECO:0008006" key="6">
    <source>
        <dbReference type="Google" id="ProtNLM"/>
    </source>
</evidence>
<reference evidence="4 5" key="1">
    <citation type="submission" date="2019-10" db="EMBL/GenBank/DDBJ databases">
        <authorList>
            <person name="Palmer J.M."/>
        </authorList>
    </citation>
    <scope>NUCLEOTIDE SEQUENCE [LARGE SCALE GENOMIC DNA]</scope>
    <source>
        <strain evidence="4 5">TWF730</strain>
    </source>
</reference>
<evidence type="ECO:0000313" key="4">
    <source>
        <dbReference type="EMBL" id="KAK6348995.1"/>
    </source>
</evidence>
<accession>A0AAV9USZ4</accession>
<feature type="compositionally biased region" description="Basic residues" evidence="3">
    <location>
        <begin position="806"/>
        <end position="815"/>
    </location>
</feature>
<dbReference type="InterPro" id="IPR002885">
    <property type="entry name" value="PPR_rpt"/>
</dbReference>
<comment type="caution">
    <text evidence="4">The sequence shown here is derived from an EMBL/GenBank/DDBJ whole genome shotgun (WGS) entry which is preliminary data.</text>
</comment>
<dbReference type="NCBIfam" id="TIGR00756">
    <property type="entry name" value="PPR"/>
    <property type="match status" value="1"/>
</dbReference>
<keyword evidence="5" id="KW-1185">Reference proteome</keyword>
<feature type="region of interest" description="Disordered" evidence="3">
    <location>
        <begin position="44"/>
        <end position="82"/>
    </location>
</feature>
<evidence type="ECO:0000313" key="5">
    <source>
        <dbReference type="Proteomes" id="UP001373714"/>
    </source>
</evidence>
<dbReference type="PANTHER" id="PTHR47942:SF105">
    <property type="entry name" value="ATPASE EXPRESSION PROTEIN 3"/>
    <property type="match status" value="1"/>
</dbReference>
<protein>
    <recommendedName>
        <fullName evidence="6">Pentatricopeptide repeat-containing protein</fullName>
    </recommendedName>
</protein>
<feature type="region of interest" description="Disordered" evidence="3">
    <location>
        <begin position="404"/>
        <end position="428"/>
    </location>
</feature>
<dbReference type="InterPro" id="IPR051222">
    <property type="entry name" value="PPR/CCM1_RNA-binding"/>
</dbReference>
<evidence type="ECO:0000256" key="1">
    <source>
        <dbReference type="ARBA" id="ARBA00022737"/>
    </source>
</evidence>
<dbReference type="Gene3D" id="1.25.40.10">
    <property type="entry name" value="Tetratricopeptide repeat domain"/>
    <property type="match status" value="2"/>
</dbReference>
<dbReference type="EMBL" id="JAVHNS010000007">
    <property type="protein sequence ID" value="KAK6348995.1"/>
    <property type="molecule type" value="Genomic_DNA"/>
</dbReference>
<proteinExistence type="predicted"/>
<evidence type="ECO:0000256" key="3">
    <source>
        <dbReference type="SAM" id="MobiDB-lite"/>
    </source>
</evidence>
<name>A0AAV9USZ4_9PEZI</name>
<feature type="compositionally biased region" description="Polar residues" evidence="3">
    <location>
        <begin position="53"/>
        <end position="65"/>
    </location>
</feature>